<accession>A0ABT6V1N5</accession>
<evidence type="ECO:0000313" key="2">
    <source>
        <dbReference type="EMBL" id="MDI5891836.1"/>
    </source>
</evidence>
<keyword evidence="3" id="KW-1185">Reference proteome</keyword>
<reference evidence="2 3" key="1">
    <citation type="submission" date="2023-04" db="EMBL/GenBank/DDBJ databases">
        <title>Halomonas strains isolated from rhizosphere soil.</title>
        <authorList>
            <person name="Xu L."/>
            <person name="Sun J.-Q."/>
        </authorList>
    </citation>
    <scope>NUCLEOTIDE SEQUENCE [LARGE SCALE GENOMIC DNA]</scope>
    <source>
        <strain evidence="2 3">LR5S20</strain>
    </source>
</reference>
<proteinExistence type="predicted"/>
<dbReference type="RefSeq" id="WP_282735773.1">
    <property type="nucleotide sequence ID" value="NZ_JASCQP010000027.1"/>
</dbReference>
<evidence type="ECO:0000313" key="3">
    <source>
        <dbReference type="Proteomes" id="UP001225957"/>
    </source>
</evidence>
<sequence length="173" mass="19052">MKIYRALKVHLISLATLLALAIASTSHAQSIEITQAVDRLNRQQSGQTGGPTEEDLRAIYAAQAGAINKQQDDLRRRCENREFQRGGGDPLMAMQCLVVMAGGQMQTGVRGVRLIGCEKAPGRPGWNCDWQVALDINSPGMPGSLNQMMGQWQTCTGRLVRAGQQWQMVERRC</sequence>
<dbReference type="EMBL" id="JASCQP010000027">
    <property type="protein sequence ID" value="MDI5891836.1"/>
    <property type="molecule type" value="Genomic_DNA"/>
</dbReference>
<feature type="chain" id="PRO_5047216973" evidence="1">
    <location>
        <begin position="29"/>
        <end position="173"/>
    </location>
</feature>
<feature type="signal peptide" evidence="1">
    <location>
        <begin position="1"/>
        <end position="28"/>
    </location>
</feature>
<dbReference type="Proteomes" id="UP001225957">
    <property type="component" value="Unassembled WGS sequence"/>
</dbReference>
<evidence type="ECO:0000256" key="1">
    <source>
        <dbReference type="SAM" id="SignalP"/>
    </source>
</evidence>
<protein>
    <submittedName>
        <fullName evidence="2">Uncharacterized protein</fullName>
    </submittedName>
</protein>
<keyword evidence="1" id="KW-0732">Signal</keyword>
<gene>
    <name evidence="2" type="ORF">QLQ83_12085</name>
</gene>
<organism evidence="2 3">
    <name type="scientific">Halomonas rhizosphaerae</name>
    <dbReference type="NCBI Taxonomy" id="3043296"/>
    <lineage>
        <taxon>Bacteria</taxon>
        <taxon>Pseudomonadati</taxon>
        <taxon>Pseudomonadota</taxon>
        <taxon>Gammaproteobacteria</taxon>
        <taxon>Oceanospirillales</taxon>
        <taxon>Halomonadaceae</taxon>
        <taxon>Halomonas</taxon>
    </lineage>
</organism>
<name>A0ABT6V1N5_9GAMM</name>
<comment type="caution">
    <text evidence="2">The sequence shown here is derived from an EMBL/GenBank/DDBJ whole genome shotgun (WGS) entry which is preliminary data.</text>
</comment>